<evidence type="ECO:0000313" key="6">
    <source>
        <dbReference type="EMBL" id="EMR03669.1"/>
    </source>
</evidence>
<dbReference type="SUPFAM" id="SSF53218">
    <property type="entry name" value="Molybdenum cofactor biosynthesis proteins"/>
    <property type="match status" value="1"/>
</dbReference>
<sequence>MISVAEAKHLLLANTPPPQPVQLSLAEAGGYVLAEALYSPIDMPPFAQSAMDGYALNFGQLEADAVLRVRHSVQAGAAELPRLAAGEAIRIFTGAPVPPGADTVVMQEKVELVEGGIRLLDPELKAGANVRSPASQTQKGALAAPAGTRLNPGSIGFLAGLGLSEASVFAAPATGLLITGKELVAPGTPLQMGQVYESNSASLRAVLAEGGITPVLLRQVEDEAEATYAAIQEGLAGCRLLLITGGISVGDYDFVYAALQQAGVETLFYKVKQRPGKPLYCGRKGDTLVFGLPGNPASVLSCFYQYVVPAIRQMKGLAAEATPPFFKTLREDFTKSGDLPSF</sequence>
<comment type="catalytic activity">
    <reaction evidence="3">
        <text>adenylyl-molybdopterin + molybdate = Mo-molybdopterin + AMP + H(+)</text>
        <dbReference type="Rhea" id="RHEA:35047"/>
        <dbReference type="ChEBI" id="CHEBI:15378"/>
        <dbReference type="ChEBI" id="CHEBI:36264"/>
        <dbReference type="ChEBI" id="CHEBI:62727"/>
        <dbReference type="ChEBI" id="CHEBI:71302"/>
        <dbReference type="ChEBI" id="CHEBI:456215"/>
        <dbReference type="EC" id="2.10.1.1"/>
    </reaction>
</comment>
<dbReference type="STRING" id="1279009.ADICEAN_01190"/>
<dbReference type="SUPFAM" id="SSF63882">
    <property type="entry name" value="MoeA N-terminal region -like"/>
    <property type="match status" value="1"/>
</dbReference>
<keyword evidence="4" id="KW-0501">Molybdenum cofactor biosynthesis</keyword>
<dbReference type="UniPathway" id="UPA00344"/>
<dbReference type="PATRIC" id="fig|1279009.4.peg.1200"/>
<evidence type="ECO:0000259" key="5">
    <source>
        <dbReference type="SMART" id="SM00852"/>
    </source>
</evidence>
<dbReference type="EC" id="2.10.1.1" evidence="4"/>
<dbReference type="Proteomes" id="UP000011910">
    <property type="component" value="Unassembled WGS sequence"/>
</dbReference>
<dbReference type="Pfam" id="PF03453">
    <property type="entry name" value="MoeA_N"/>
    <property type="match status" value="1"/>
</dbReference>
<dbReference type="InterPro" id="IPR001453">
    <property type="entry name" value="MoaB/Mog_dom"/>
</dbReference>
<dbReference type="eggNOG" id="COG0303">
    <property type="taxonomic scope" value="Bacteria"/>
</dbReference>
<dbReference type="InterPro" id="IPR036135">
    <property type="entry name" value="MoeA_linker/N_sf"/>
</dbReference>
<organism evidence="6 7">
    <name type="scientific">Cesiribacter andamanensis AMV16</name>
    <dbReference type="NCBI Taxonomy" id="1279009"/>
    <lineage>
        <taxon>Bacteria</taxon>
        <taxon>Pseudomonadati</taxon>
        <taxon>Bacteroidota</taxon>
        <taxon>Cytophagia</taxon>
        <taxon>Cytophagales</taxon>
        <taxon>Cesiribacteraceae</taxon>
        <taxon>Cesiribacter</taxon>
    </lineage>
</organism>
<keyword evidence="4" id="KW-0479">Metal-binding</keyword>
<dbReference type="CDD" id="cd00887">
    <property type="entry name" value="MoeA"/>
    <property type="match status" value="1"/>
</dbReference>
<dbReference type="InterPro" id="IPR036688">
    <property type="entry name" value="MoeA_C_domain_IV_sf"/>
</dbReference>
<evidence type="ECO:0000313" key="7">
    <source>
        <dbReference type="Proteomes" id="UP000011910"/>
    </source>
</evidence>
<dbReference type="PANTHER" id="PTHR10192:SF5">
    <property type="entry name" value="GEPHYRIN"/>
    <property type="match status" value="1"/>
</dbReference>
<dbReference type="OrthoDB" id="9804758at2"/>
<keyword evidence="7" id="KW-1185">Reference proteome</keyword>
<feature type="domain" description="MoaB/Mog" evidence="5">
    <location>
        <begin position="175"/>
        <end position="313"/>
    </location>
</feature>
<dbReference type="Gene3D" id="2.170.190.11">
    <property type="entry name" value="Molybdopterin biosynthesis moea protein, domain 3"/>
    <property type="match status" value="1"/>
</dbReference>
<dbReference type="Gene3D" id="3.90.105.10">
    <property type="entry name" value="Molybdopterin biosynthesis moea protein, domain 2"/>
    <property type="match status" value="1"/>
</dbReference>
<dbReference type="EMBL" id="AODQ01000020">
    <property type="protein sequence ID" value="EMR03669.1"/>
    <property type="molecule type" value="Genomic_DNA"/>
</dbReference>
<dbReference type="SMART" id="SM00852">
    <property type="entry name" value="MoCF_biosynth"/>
    <property type="match status" value="1"/>
</dbReference>
<dbReference type="InterPro" id="IPR036425">
    <property type="entry name" value="MoaB/Mog-like_dom_sf"/>
</dbReference>
<comment type="function">
    <text evidence="1 4">Catalyzes the insertion of molybdate into adenylated molybdopterin with the concomitant release of AMP.</text>
</comment>
<dbReference type="Pfam" id="PF00994">
    <property type="entry name" value="MoCF_biosynth"/>
    <property type="match status" value="1"/>
</dbReference>
<dbReference type="InterPro" id="IPR005110">
    <property type="entry name" value="MoeA_linker/N"/>
</dbReference>
<dbReference type="NCBIfam" id="TIGR00177">
    <property type="entry name" value="molyb_syn"/>
    <property type="match status" value="1"/>
</dbReference>
<evidence type="ECO:0000256" key="3">
    <source>
        <dbReference type="ARBA" id="ARBA00047317"/>
    </source>
</evidence>
<dbReference type="RefSeq" id="WP_009194590.1">
    <property type="nucleotide sequence ID" value="NZ_AODQ01000020.1"/>
</dbReference>
<evidence type="ECO:0000256" key="4">
    <source>
        <dbReference type="RuleBase" id="RU365090"/>
    </source>
</evidence>
<reference evidence="6 7" key="1">
    <citation type="journal article" date="2013" name="Genome Announc.">
        <title>Draft Genome Sequence of Cesiribacter andamanensis Strain AMV16T, Isolated from a Soil Sample from a Mud Volcano in the Andaman Islands, India.</title>
        <authorList>
            <person name="Shivaji S."/>
            <person name="Ara S."/>
            <person name="Begum Z."/>
            <person name="Srinivas T.N."/>
            <person name="Singh A."/>
            <person name="Kumar Pinnaka A."/>
        </authorList>
    </citation>
    <scope>NUCLEOTIDE SEQUENCE [LARGE SCALE GENOMIC DNA]</scope>
    <source>
        <strain evidence="6 7">AMV16</strain>
    </source>
</reference>
<gene>
    <name evidence="6" type="primary">moeA</name>
    <name evidence="6" type="ORF">ADICEAN_01190</name>
</gene>
<evidence type="ECO:0000256" key="1">
    <source>
        <dbReference type="ARBA" id="ARBA00002901"/>
    </source>
</evidence>
<accession>M7NZ88</accession>
<comment type="pathway">
    <text evidence="4">Cofactor biosynthesis; molybdopterin biosynthesis.</text>
</comment>
<dbReference type="GO" id="GO:0061599">
    <property type="term" value="F:molybdopterin molybdotransferase activity"/>
    <property type="evidence" value="ECO:0007669"/>
    <property type="project" value="UniProtKB-UniRule"/>
</dbReference>
<name>M7NZ88_9BACT</name>
<keyword evidence="4 6" id="KW-0808">Transferase</keyword>
<dbReference type="PANTHER" id="PTHR10192">
    <property type="entry name" value="MOLYBDOPTERIN BIOSYNTHESIS PROTEIN"/>
    <property type="match status" value="1"/>
</dbReference>
<dbReference type="InterPro" id="IPR038987">
    <property type="entry name" value="MoeA-like"/>
</dbReference>
<comment type="caution">
    <text evidence="6">The sequence shown here is derived from an EMBL/GenBank/DDBJ whole genome shotgun (WGS) entry which is preliminary data.</text>
</comment>
<comment type="cofactor">
    <cofactor evidence="4">
        <name>Mg(2+)</name>
        <dbReference type="ChEBI" id="CHEBI:18420"/>
    </cofactor>
</comment>
<protein>
    <recommendedName>
        <fullName evidence="4">Molybdopterin molybdenumtransferase</fullName>
        <ecNumber evidence="4">2.10.1.1</ecNumber>
    </recommendedName>
</protein>
<dbReference type="GO" id="GO:0046872">
    <property type="term" value="F:metal ion binding"/>
    <property type="evidence" value="ECO:0007669"/>
    <property type="project" value="UniProtKB-UniRule"/>
</dbReference>
<dbReference type="Gene3D" id="2.40.340.10">
    <property type="entry name" value="MoeA, C-terminal, domain IV"/>
    <property type="match status" value="1"/>
</dbReference>
<evidence type="ECO:0000256" key="2">
    <source>
        <dbReference type="ARBA" id="ARBA00010763"/>
    </source>
</evidence>
<comment type="similarity">
    <text evidence="2 4">Belongs to the MoeA family.</text>
</comment>
<dbReference type="AlphaFoldDB" id="M7NZ88"/>
<dbReference type="Gene3D" id="3.40.980.10">
    <property type="entry name" value="MoaB/Mog-like domain"/>
    <property type="match status" value="1"/>
</dbReference>
<dbReference type="GO" id="GO:0005829">
    <property type="term" value="C:cytosol"/>
    <property type="evidence" value="ECO:0007669"/>
    <property type="project" value="TreeGrafter"/>
</dbReference>
<dbReference type="GO" id="GO:0006777">
    <property type="term" value="P:Mo-molybdopterin cofactor biosynthetic process"/>
    <property type="evidence" value="ECO:0007669"/>
    <property type="project" value="UniProtKB-UniRule"/>
</dbReference>
<keyword evidence="4" id="KW-0460">Magnesium</keyword>
<proteinExistence type="inferred from homology"/>
<keyword evidence="4" id="KW-0500">Molybdenum</keyword>